<sequence>GMFILPVYFIILDYEDDEAVPNILGRGLLAMVYIVIRVKSGKMSMIVDEPEVVFYMLKIAGPPPIMRN</sequence>
<keyword evidence="2" id="KW-1185">Reference proteome</keyword>
<proteinExistence type="predicted"/>
<organism evidence="1 2">
    <name type="scientific">Datura stramonium</name>
    <name type="common">Jimsonweed</name>
    <name type="synonym">Common thornapple</name>
    <dbReference type="NCBI Taxonomy" id="4076"/>
    <lineage>
        <taxon>Eukaryota</taxon>
        <taxon>Viridiplantae</taxon>
        <taxon>Streptophyta</taxon>
        <taxon>Embryophyta</taxon>
        <taxon>Tracheophyta</taxon>
        <taxon>Spermatophyta</taxon>
        <taxon>Magnoliopsida</taxon>
        <taxon>eudicotyledons</taxon>
        <taxon>Gunneridae</taxon>
        <taxon>Pentapetalae</taxon>
        <taxon>asterids</taxon>
        <taxon>lamiids</taxon>
        <taxon>Solanales</taxon>
        <taxon>Solanaceae</taxon>
        <taxon>Solanoideae</taxon>
        <taxon>Datureae</taxon>
        <taxon>Datura</taxon>
    </lineage>
</organism>
<comment type="caution">
    <text evidence="1">The sequence shown here is derived from an EMBL/GenBank/DDBJ whole genome shotgun (WGS) entry which is preliminary data.</text>
</comment>
<evidence type="ECO:0000313" key="1">
    <source>
        <dbReference type="EMBL" id="MCE3050386.1"/>
    </source>
</evidence>
<feature type="non-terminal residue" evidence="1">
    <location>
        <position position="1"/>
    </location>
</feature>
<gene>
    <name evidence="1" type="ORF">HAX54_047086</name>
</gene>
<protein>
    <submittedName>
        <fullName evidence="1">Uncharacterized protein</fullName>
    </submittedName>
</protein>
<evidence type="ECO:0000313" key="2">
    <source>
        <dbReference type="Proteomes" id="UP000823775"/>
    </source>
</evidence>
<reference evidence="1 2" key="1">
    <citation type="journal article" date="2021" name="BMC Genomics">
        <title>Datura genome reveals duplications of psychoactive alkaloid biosynthetic genes and high mutation rate following tissue culture.</title>
        <authorList>
            <person name="Rajewski A."/>
            <person name="Carter-House D."/>
            <person name="Stajich J."/>
            <person name="Litt A."/>
        </authorList>
    </citation>
    <scope>NUCLEOTIDE SEQUENCE [LARGE SCALE GENOMIC DNA]</scope>
    <source>
        <strain evidence="1">AR-01</strain>
    </source>
</reference>
<dbReference type="Proteomes" id="UP000823775">
    <property type="component" value="Unassembled WGS sequence"/>
</dbReference>
<name>A0ABS8WJU5_DATST</name>
<dbReference type="EMBL" id="JACEIK010007538">
    <property type="protein sequence ID" value="MCE3050386.1"/>
    <property type="molecule type" value="Genomic_DNA"/>
</dbReference>
<accession>A0ABS8WJU5</accession>